<evidence type="ECO:0000256" key="1">
    <source>
        <dbReference type="ARBA" id="ARBA00004167"/>
    </source>
</evidence>
<name>A0A7W9KLX1_9PSEU</name>
<dbReference type="GO" id="GO:0016989">
    <property type="term" value="F:sigma factor antagonist activity"/>
    <property type="evidence" value="ECO:0007669"/>
    <property type="project" value="TreeGrafter"/>
</dbReference>
<dbReference type="Pfam" id="PF13490">
    <property type="entry name" value="zf-HC2"/>
    <property type="match status" value="1"/>
</dbReference>
<gene>
    <name evidence="9" type="ORF">BJ998_006076</name>
</gene>
<comment type="subcellular location">
    <subcellularLocation>
        <location evidence="1">Membrane</location>
        <topology evidence="1">Single-pass membrane protein</topology>
    </subcellularLocation>
</comment>
<evidence type="ECO:0000313" key="10">
    <source>
        <dbReference type="Proteomes" id="UP000585638"/>
    </source>
</evidence>
<dbReference type="EMBL" id="JACHIR010000001">
    <property type="protein sequence ID" value="MBB5894880.1"/>
    <property type="molecule type" value="Genomic_DNA"/>
</dbReference>
<keyword evidence="10" id="KW-1185">Reference proteome</keyword>
<dbReference type="RefSeq" id="WP_184866745.1">
    <property type="nucleotide sequence ID" value="NZ_BAAAWY010000002.1"/>
</dbReference>
<proteinExistence type="predicted"/>
<dbReference type="AlphaFoldDB" id="A0A7W9KLX1"/>
<keyword evidence="5 7" id="KW-0472">Membrane</keyword>
<evidence type="ECO:0000256" key="2">
    <source>
        <dbReference type="ARBA" id="ARBA00022692"/>
    </source>
</evidence>
<dbReference type="InterPro" id="IPR027383">
    <property type="entry name" value="Znf_put"/>
</dbReference>
<keyword evidence="2 7" id="KW-0812">Transmembrane</keyword>
<comment type="caution">
    <text evidence="9">The sequence shown here is derived from an EMBL/GenBank/DDBJ whole genome shotgun (WGS) entry which is preliminary data.</text>
</comment>
<keyword evidence="3 7" id="KW-1133">Transmembrane helix</keyword>
<dbReference type="PANTHER" id="PTHR37461">
    <property type="entry name" value="ANTI-SIGMA-K FACTOR RSKA"/>
    <property type="match status" value="1"/>
</dbReference>
<evidence type="ECO:0000313" key="9">
    <source>
        <dbReference type="EMBL" id="MBB5894880.1"/>
    </source>
</evidence>
<evidence type="ECO:0000256" key="5">
    <source>
        <dbReference type="ARBA" id="ARBA00023136"/>
    </source>
</evidence>
<protein>
    <submittedName>
        <fullName evidence="9">Anti-sigma factor RsiW</fullName>
    </submittedName>
</protein>
<evidence type="ECO:0000256" key="3">
    <source>
        <dbReference type="ARBA" id="ARBA00022989"/>
    </source>
</evidence>
<evidence type="ECO:0000256" key="6">
    <source>
        <dbReference type="ARBA" id="ARBA00023163"/>
    </source>
</evidence>
<dbReference type="Proteomes" id="UP000585638">
    <property type="component" value="Unassembled WGS sequence"/>
</dbReference>
<accession>A0A7W9KLX1</accession>
<keyword evidence="4" id="KW-0805">Transcription regulation</keyword>
<reference evidence="9 10" key="1">
    <citation type="submission" date="2020-08" db="EMBL/GenBank/DDBJ databases">
        <title>Sequencing the genomes of 1000 actinobacteria strains.</title>
        <authorList>
            <person name="Klenk H.-P."/>
        </authorList>
    </citation>
    <scope>NUCLEOTIDE SEQUENCE [LARGE SCALE GENOMIC DNA]</scope>
    <source>
        <strain evidence="9 10">DSM 43851</strain>
    </source>
</reference>
<evidence type="ECO:0000259" key="8">
    <source>
        <dbReference type="Pfam" id="PF13490"/>
    </source>
</evidence>
<dbReference type="GO" id="GO:0016020">
    <property type="term" value="C:membrane"/>
    <property type="evidence" value="ECO:0007669"/>
    <property type="project" value="UniProtKB-SubCell"/>
</dbReference>
<keyword evidence="6" id="KW-0804">Transcription</keyword>
<evidence type="ECO:0000256" key="4">
    <source>
        <dbReference type="ARBA" id="ARBA00023015"/>
    </source>
</evidence>
<dbReference type="GO" id="GO:0006417">
    <property type="term" value="P:regulation of translation"/>
    <property type="evidence" value="ECO:0007669"/>
    <property type="project" value="TreeGrafter"/>
</dbReference>
<feature type="domain" description="Putative zinc-finger" evidence="8">
    <location>
        <begin position="9"/>
        <end position="38"/>
    </location>
</feature>
<dbReference type="Gene3D" id="1.10.10.1320">
    <property type="entry name" value="Anti-sigma factor, zinc-finger domain"/>
    <property type="match status" value="1"/>
</dbReference>
<dbReference type="InterPro" id="IPR041916">
    <property type="entry name" value="Anti_sigma_zinc_sf"/>
</dbReference>
<feature type="transmembrane region" description="Helical" evidence="7">
    <location>
        <begin position="87"/>
        <end position="111"/>
    </location>
</feature>
<dbReference type="InterPro" id="IPR051474">
    <property type="entry name" value="Anti-sigma-K/W_factor"/>
</dbReference>
<dbReference type="PANTHER" id="PTHR37461:SF1">
    <property type="entry name" value="ANTI-SIGMA-K FACTOR RSKA"/>
    <property type="match status" value="1"/>
</dbReference>
<sequence>MTAPEHDKALVGAYVLGVLSPEEITATETHLETCPVCRRELDELRLLHDELGEVPPEAFLDGPPEGGDLLLQRTLREVRGISSRQRVWGGSLAAAGLVAVVALSVGAGVFVGNQTAPGNTGGVAAPTASPLPSGTKHAANVDPVTGAHLAATVIPANGWVKLQVQASDIAPGQRCKLMVTSKEGRQEQFGGWLVGANATPGKAITLDGTALMSINDVASVSVVNDQGQVLVKAPV</sequence>
<evidence type="ECO:0000256" key="7">
    <source>
        <dbReference type="SAM" id="Phobius"/>
    </source>
</evidence>
<organism evidence="9 10">
    <name type="scientific">Kutzneria kofuensis</name>
    <dbReference type="NCBI Taxonomy" id="103725"/>
    <lineage>
        <taxon>Bacteria</taxon>
        <taxon>Bacillati</taxon>
        <taxon>Actinomycetota</taxon>
        <taxon>Actinomycetes</taxon>
        <taxon>Pseudonocardiales</taxon>
        <taxon>Pseudonocardiaceae</taxon>
        <taxon>Kutzneria</taxon>
    </lineage>
</organism>